<feature type="transmembrane region" description="Helical" evidence="1">
    <location>
        <begin position="12"/>
        <end position="29"/>
    </location>
</feature>
<sequence>MLNEKKRLENKFKRIWYLNIIFFLPLLFLNQDMILSLDIFKKYADYIGNIFAHIEQISLYSKSIGEEYYTIKFIYSYSFIIAIIVFLYTFYICSNLYLYNLNIIKNTKYNFEIISIKETGSWFHPIMLIFYIIILFGFIFYWMDNSTITNHVGRFTAEVFTYKYFA</sequence>
<keyword evidence="1" id="KW-0472">Membrane</keyword>
<feature type="transmembrane region" description="Helical" evidence="1">
    <location>
        <begin position="74"/>
        <end position="101"/>
    </location>
</feature>
<dbReference type="KEGG" id="ant:Arnit_1009"/>
<dbReference type="Proteomes" id="UP000000939">
    <property type="component" value="Chromosome"/>
</dbReference>
<name>D5V390_ARCNC</name>
<dbReference type="EMBL" id="CP001999">
    <property type="protein sequence ID" value="ADG92672.1"/>
    <property type="molecule type" value="Genomic_DNA"/>
</dbReference>
<dbReference type="STRING" id="572480.Arnit_1009"/>
<proteinExistence type="predicted"/>
<dbReference type="HOGENOM" id="CLU_1599329_0_0_7"/>
<keyword evidence="1" id="KW-0812">Transmembrane</keyword>
<feature type="transmembrane region" description="Helical" evidence="1">
    <location>
        <begin position="122"/>
        <end position="143"/>
    </location>
</feature>
<evidence type="ECO:0000313" key="2">
    <source>
        <dbReference type="EMBL" id="ADG92672.1"/>
    </source>
</evidence>
<accession>D5V390</accession>
<protein>
    <submittedName>
        <fullName evidence="2">Uncharacterized protein</fullName>
    </submittedName>
</protein>
<dbReference type="AlphaFoldDB" id="D5V390"/>
<keyword evidence="1" id="KW-1133">Transmembrane helix</keyword>
<organism evidence="2 3">
    <name type="scientific">Arcobacter nitrofigilis (strain ATCC 33309 / DSM 7299 / CCUG 15893 / LMG 7604 / NCTC 12251 / CI)</name>
    <name type="common">Campylobacter nitrofigilis</name>
    <dbReference type="NCBI Taxonomy" id="572480"/>
    <lineage>
        <taxon>Bacteria</taxon>
        <taxon>Pseudomonadati</taxon>
        <taxon>Campylobacterota</taxon>
        <taxon>Epsilonproteobacteria</taxon>
        <taxon>Campylobacterales</taxon>
        <taxon>Arcobacteraceae</taxon>
        <taxon>Arcobacter</taxon>
    </lineage>
</organism>
<dbReference type="RefSeq" id="WP_013134817.1">
    <property type="nucleotide sequence ID" value="NC_014166.1"/>
</dbReference>
<evidence type="ECO:0000313" key="3">
    <source>
        <dbReference type="Proteomes" id="UP000000939"/>
    </source>
</evidence>
<evidence type="ECO:0000256" key="1">
    <source>
        <dbReference type="SAM" id="Phobius"/>
    </source>
</evidence>
<keyword evidence="3" id="KW-1185">Reference proteome</keyword>
<reference evidence="2 3" key="1">
    <citation type="journal article" date="2010" name="Stand. Genomic Sci.">
        <title>Complete genome sequence of Arcobacter nitrofigilis type strain (CI).</title>
        <authorList>
            <person name="Pati A."/>
            <person name="Gronow S."/>
            <person name="Lapidus A."/>
            <person name="Copeland A."/>
            <person name="Glavina Del Rio T."/>
            <person name="Nolan M."/>
            <person name="Lucas S."/>
            <person name="Tice H."/>
            <person name="Cheng J.F."/>
            <person name="Han C."/>
            <person name="Chertkov O."/>
            <person name="Bruce D."/>
            <person name="Tapia R."/>
            <person name="Goodwin L."/>
            <person name="Pitluck S."/>
            <person name="Liolios K."/>
            <person name="Ivanova N."/>
            <person name="Mavromatis K."/>
            <person name="Chen A."/>
            <person name="Palaniappan K."/>
            <person name="Land M."/>
            <person name="Hauser L."/>
            <person name="Chang Y.J."/>
            <person name="Jeffries C.D."/>
            <person name="Detter J.C."/>
            <person name="Rohde M."/>
            <person name="Goker M."/>
            <person name="Bristow J."/>
            <person name="Eisen J.A."/>
            <person name="Markowitz V."/>
            <person name="Hugenholtz P."/>
            <person name="Klenk H.P."/>
            <person name="Kyrpides N.C."/>
        </authorList>
    </citation>
    <scope>NUCLEOTIDE SEQUENCE [LARGE SCALE GENOMIC DNA]</scope>
    <source>
        <strain evidence="3">ATCC 33309 / DSM 7299 / CCUG 15893 / LMG 7604 / NCTC 12251 / CI</strain>
    </source>
</reference>
<gene>
    <name evidence="2" type="ordered locus">Arnit_1009</name>
</gene>